<dbReference type="PANTHER" id="PTHR10912">
    <property type="entry name" value="ADP-RIBOSYL CYCLASE"/>
    <property type="match status" value="1"/>
</dbReference>
<keyword evidence="6" id="KW-0732">Signal</keyword>
<dbReference type="SUPFAM" id="SSF52309">
    <property type="entry name" value="N-(deoxy)ribosyltransferase-like"/>
    <property type="match status" value="1"/>
</dbReference>
<dbReference type="GO" id="GO:0016757">
    <property type="term" value="F:glycosyltransferase activity"/>
    <property type="evidence" value="ECO:0007669"/>
    <property type="project" value="UniProtKB-KW"/>
</dbReference>
<keyword evidence="7" id="KW-0326">Glycosidase</keyword>
<comment type="similarity">
    <text evidence="1">Belongs to the ADP-ribosyl cyclase family.</text>
</comment>
<protein>
    <submittedName>
        <fullName evidence="7">CD38</fullName>
        <ecNumber evidence="7">2.4.99.20</ecNumber>
        <ecNumber evidence="7">3.2.2.6</ecNumber>
    </submittedName>
</protein>
<keyword evidence="7" id="KW-0328">Glycosyltransferase</keyword>
<evidence type="ECO:0000256" key="1">
    <source>
        <dbReference type="ARBA" id="ARBA00005406"/>
    </source>
</evidence>
<sequence>MAVVFKSVVLAAIFVVSSFACVERSSRRETAEWRELFLGKCLLYKQDYGPKILCNSTIDCSDLWSKVKLAVEYQPKCNFSNSAYEDFVTASQHFVPENKFLFWEGVYPFVMWYSNSGNKYYTISDTLTGYLFDNIEWCGNSSEHDGIEKYPSTCPGYELGPDCQKSAQSVFWKTASLFYARHAYGDVHVMLNASISPAFPTDSYFGNYELPNINGTKVKKATILMVHHLDDPVLETCSSESIKNLQAHFTEKDISPSCIDNPRDVQMLMCSENSSNSNCRIPSGANRSMMTPYFIFQILCIKLLNIFV</sequence>
<keyword evidence="8" id="KW-1185">Reference proteome</keyword>
<dbReference type="EC" id="3.2.2.6" evidence="7"/>
<dbReference type="PROSITE" id="PS51257">
    <property type="entry name" value="PROKAR_LIPOPROTEIN"/>
    <property type="match status" value="1"/>
</dbReference>
<dbReference type="AlphaFoldDB" id="A0A6J8B265"/>
<dbReference type="OrthoDB" id="10028716at2759"/>
<dbReference type="InterPro" id="IPR003193">
    <property type="entry name" value="ADP-ribosyl_cyclase"/>
</dbReference>
<organism evidence="7 8">
    <name type="scientific">Mytilus coruscus</name>
    <name type="common">Sea mussel</name>
    <dbReference type="NCBI Taxonomy" id="42192"/>
    <lineage>
        <taxon>Eukaryota</taxon>
        <taxon>Metazoa</taxon>
        <taxon>Spiralia</taxon>
        <taxon>Lophotrochozoa</taxon>
        <taxon>Mollusca</taxon>
        <taxon>Bivalvia</taxon>
        <taxon>Autobranchia</taxon>
        <taxon>Pteriomorphia</taxon>
        <taxon>Mytilida</taxon>
        <taxon>Mytiloidea</taxon>
        <taxon>Mytilidae</taxon>
        <taxon>Mytilinae</taxon>
        <taxon>Mytilus</taxon>
    </lineage>
</organism>
<evidence type="ECO:0000256" key="6">
    <source>
        <dbReference type="SAM" id="SignalP"/>
    </source>
</evidence>
<keyword evidence="5" id="KW-1015">Disulfide bond</keyword>
<proteinExistence type="inferred from homology"/>
<dbReference type="Gene3D" id="3.40.50.720">
    <property type="entry name" value="NAD(P)-binding Rossmann-like Domain"/>
    <property type="match status" value="1"/>
</dbReference>
<gene>
    <name evidence="7" type="ORF">MCOR_13588</name>
</gene>
<feature type="chain" id="PRO_5026883988" evidence="6">
    <location>
        <begin position="21"/>
        <end position="308"/>
    </location>
</feature>
<dbReference type="PANTHER" id="PTHR10912:SF7">
    <property type="entry name" value="ADP-RIBOSYL CYCLASE_CYCLIC ADP-RIBOSE HYDROLASE"/>
    <property type="match status" value="1"/>
</dbReference>
<dbReference type="Proteomes" id="UP000507470">
    <property type="component" value="Unassembled WGS sequence"/>
</dbReference>
<accession>A0A6J8B265</accession>
<dbReference type="Gene3D" id="1.20.82.10">
    <property type="entry name" value="ADP Ribosyl Cyclase, Chain A, domain 1"/>
    <property type="match status" value="1"/>
</dbReference>
<name>A0A6J8B265_MYTCO</name>
<keyword evidence="4" id="KW-0520">NAD</keyword>
<evidence type="ECO:0000256" key="2">
    <source>
        <dbReference type="ARBA" id="ARBA00022679"/>
    </source>
</evidence>
<evidence type="ECO:0000256" key="3">
    <source>
        <dbReference type="ARBA" id="ARBA00022801"/>
    </source>
</evidence>
<dbReference type="EC" id="2.4.99.20" evidence="7"/>
<feature type="signal peptide" evidence="6">
    <location>
        <begin position="1"/>
        <end position="20"/>
    </location>
</feature>
<keyword evidence="2 7" id="KW-0808">Transferase</keyword>
<evidence type="ECO:0000313" key="7">
    <source>
        <dbReference type="EMBL" id="CAC5377264.1"/>
    </source>
</evidence>
<evidence type="ECO:0000313" key="8">
    <source>
        <dbReference type="Proteomes" id="UP000507470"/>
    </source>
</evidence>
<keyword evidence="3 7" id="KW-0378">Hydrolase</keyword>
<dbReference type="GO" id="GO:0016849">
    <property type="term" value="F:phosphorus-oxygen lyase activity"/>
    <property type="evidence" value="ECO:0007669"/>
    <property type="project" value="TreeGrafter"/>
</dbReference>
<reference evidence="7 8" key="1">
    <citation type="submission" date="2020-06" db="EMBL/GenBank/DDBJ databases">
        <authorList>
            <person name="Li R."/>
            <person name="Bekaert M."/>
        </authorList>
    </citation>
    <scope>NUCLEOTIDE SEQUENCE [LARGE SCALE GENOMIC DNA]</scope>
    <source>
        <strain evidence="8">wild</strain>
    </source>
</reference>
<dbReference type="EMBL" id="CACVKT020002298">
    <property type="protein sequence ID" value="CAC5377264.1"/>
    <property type="molecule type" value="Genomic_DNA"/>
</dbReference>
<evidence type="ECO:0000256" key="5">
    <source>
        <dbReference type="ARBA" id="ARBA00023157"/>
    </source>
</evidence>
<dbReference type="GO" id="GO:0061809">
    <property type="term" value="F:NAD+ nucleosidase activity, cyclic ADP-ribose generating"/>
    <property type="evidence" value="ECO:0007669"/>
    <property type="project" value="UniProtKB-EC"/>
</dbReference>
<dbReference type="Pfam" id="PF02267">
    <property type="entry name" value="Rib_hydrolayse"/>
    <property type="match status" value="1"/>
</dbReference>
<evidence type="ECO:0000256" key="4">
    <source>
        <dbReference type="ARBA" id="ARBA00023027"/>
    </source>
</evidence>
<dbReference type="GO" id="GO:0005886">
    <property type="term" value="C:plasma membrane"/>
    <property type="evidence" value="ECO:0007669"/>
    <property type="project" value="TreeGrafter"/>
</dbReference>